<dbReference type="Proteomes" id="UP000242875">
    <property type="component" value="Unassembled WGS sequence"/>
</dbReference>
<dbReference type="GO" id="GO:0005634">
    <property type="term" value="C:nucleus"/>
    <property type="evidence" value="ECO:0007669"/>
    <property type="project" value="TreeGrafter"/>
</dbReference>
<dbReference type="SUPFAM" id="SSF54236">
    <property type="entry name" value="Ubiquitin-like"/>
    <property type="match status" value="1"/>
</dbReference>
<organism evidence="3 4">
    <name type="scientific">Bifiguratus adelaidae</name>
    <dbReference type="NCBI Taxonomy" id="1938954"/>
    <lineage>
        <taxon>Eukaryota</taxon>
        <taxon>Fungi</taxon>
        <taxon>Fungi incertae sedis</taxon>
        <taxon>Mucoromycota</taxon>
        <taxon>Mucoromycotina</taxon>
        <taxon>Endogonomycetes</taxon>
        <taxon>Endogonales</taxon>
        <taxon>Endogonales incertae sedis</taxon>
        <taxon>Bifiguratus</taxon>
    </lineage>
</organism>
<feature type="compositionally biased region" description="Low complexity" evidence="1">
    <location>
        <begin position="1"/>
        <end position="17"/>
    </location>
</feature>
<dbReference type="EMBL" id="MVBO01000143">
    <property type="protein sequence ID" value="OZJ02565.1"/>
    <property type="molecule type" value="Genomic_DNA"/>
</dbReference>
<proteinExistence type="predicted"/>
<dbReference type="GO" id="GO:0006886">
    <property type="term" value="P:intracellular protein transport"/>
    <property type="evidence" value="ECO:0007669"/>
    <property type="project" value="TreeGrafter"/>
</dbReference>
<name>A0A261XW05_9FUNG</name>
<dbReference type="InterPro" id="IPR029071">
    <property type="entry name" value="Ubiquitin-like_domsf"/>
</dbReference>
<feature type="compositionally biased region" description="Basic and acidic residues" evidence="1">
    <location>
        <begin position="197"/>
        <end position="213"/>
    </location>
</feature>
<comment type="caution">
    <text evidence="3">The sequence shown here is derived from an EMBL/GenBank/DDBJ whole genome shotgun (WGS) entry which is preliminary data.</text>
</comment>
<evidence type="ECO:0000259" key="2">
    <source>
        <dbReference type="PROSITE" id="PS50033"/>
    </source>
</evidence>
<sequence>MTDTVAPTSTDTATSTPERNLQIYGPHPSGRGPAGADLPDTFFKPSGQELKAALDAQTKARMALENTPLKTQAIRDAEEKEKMNRNPKARIRVKLPDGYSLQAEFASSEPTSELFEYIRSLLRTPDRSFSLLLPPRTKLAADKVTLFKNNLAPSASLMLTWNDKTGDAKAPVLADAYVSKAIMPPSSPNYDIANEAPKPKERKEKGKAEDKKDKKLPKWLQKGLLRK</sequence>
<dbReference type="GO" id="GO:0005737">
    <property type="term" value="C:cytoplasm"/>
    <property type="evidence" value="ECO:0007669"/>
    <property type="project" value="TreeGrafter"/>
</dbReference>
<feature type="region of interest" description="Disordered" evidence="1">
    <location>
        <begin position="1"/>
        <end position="44"/>
    </location>
</feature>
<evidence type="ECO:0000313" key="4">
    <source>
        <dbReference type="Proteomes" id="UP000242875"/>
    </source>
</evidence>
<protein>
    <recommendedName>
        <fullName evidence="2">UBX domain-containing protein</fullName>
    </recommendedName>
</protein>
<accession>A0A261XW05</accession>
<feature type="domain" description="UBX" evidence="2">
    <location>
        <begin position="84"/>
        <end position="159"/>
    </location>
</feature>
<dbReference type="InterPro" id="IPR001012">
    <property type="entry name" value="UBX_dom"/>
</dbReference>
<gene>
    <name evidence="3" type="ORF">BZG36_04338</name>
</gene>
<dbReference type="SMART" id="SM00166">
    <property type="entry name" value="UBX"/>
    <property type="match status" value="1"/>
</dbReference>
<reference evidence="3 4" key="1">
    <citation type="journal article" date="2017" name="Mycologia">
        <title>Bifiguratus adelaidae, gen. et sp. nov., a new member of Mucoromycotina in endophytic and soil-dwelling habitats.</title>
        <authorList>
            <person name="Torres-Cruz T.J."/>
            <person name="Billingsley Tobias T.L."/>
            <person name="Almatruk M."/>
            <person name="Hesse C."/>
            <person name="Kuske C.R."/>
            <person name="Desiro A."/>
            <person name="Benucci G.M."/>
            <person name="Bonito G."/>
            <person name="Stajich J.E."/>
            <person name="Dunlap C."/>
            <person name="Arnold A.E."/>
            <person name="Porras-Alfaro A."/>
        </authorList>
    </citation>
    <scope>NUCLEOTIDE SEQUENCE [LARGE SCALE GENOMIC DNA]</scope>
    <source>
        <strain evidence="3 4">AZ0501</strain>
    </source>
</reference>
<dbReference type="AlphaFoldDB" id="A0A261XW05"/>
<feature type="compositionally biased region" description="Low complexity" evidence="1">
    <location>
        <begin position="218"/>
        <end position="227"/>
    </location>
</feature>
<dbReference type="Gene3D" id="3.10.20.90">
    <property type="entry name" value="Phosphatidylinositol 3-kinase Catalytic Subunit, Chain A, domain 1"/>
    <property type="match status" value="1"/>
</dbReference>
<evidence type="ECO:0000313" key="3">
    <source>
        <dbReference type="EMBL" id="OZJ02565.1"/>
    </source>
</evidence>
<feature type="region of interest" description="Disordered" evidence="1">
    <location>
        <begin position="182"/>
        <end position="227"/>
    </location>
</feature>
<dbReference type="PANTHER" id="PTHR46467:SF1">
    <property type="entry name" value="TETHER CONTAINING UBX DOMAIN FOR GLUT4"/>
    <property type="match status" value="1"/>
</dbReference>
<evidence type="ECO:0000256" key="1">
    <source>
        <dbReference type="SAM" id="MobiDB-lite"/>
    </source>
</evidence>
<keyword evidence="4" id="KW-1185">Reference proteome</keyword>
<dbReference type="PROSITE" id="PS50033">
    <property type="entry name" value="UBX"/>
    <property type="match status" value="1"/>
</dbReference>
<dbReference type="GO" id="GO:0012506">
    <property type="term" value="C:vesicle membrane"/>
    <property type="evidence" value="ECO:0007669"/>
    <property type="project" value="TreeGrafter"/>
</dbReference>
<dbReference type="Pfam" id="PF00789">
    <property type="entry name" value="UBX"/>
    <property type="match status" value="1"/>
</dbReference>
<dbReference type="PANTHER" id="PTHR46467">
    <property type="entry name" value="TETHER CONTAINING UBX DOMAIN FOR GLUT4"/>
    <property type="match status" value="1"/>
</dbReference>
<dbReference type="OrthoDB" id="440781at2759"/>